<gene>
    <name evidence="1" type="ORF">PUV54_09700</name>
</gene>
<reference evidence="1" key="1">
    <citation type="submission" date="2023-02" db="EMBL/GenBank/DDBJ databases">
        <title>Genome sequence of Hyphococcus flavus.</title>
        <authorList>
            <person name="Rong J.-C."/>
            <person name="Zhao Q."/>
            <person name="Yi M."/>
            <person name="Wu J.-Y."/>
        </authorList>
    </citation>
    <scope>NUCLEOTIDE SEQUENCE</scope>
    <source>
        <strain evidence="1">MCCC 1K03223</strain>
    </source>
</reference>
<organism evidence="1 2">
    <name type="scientific">Hyphococcus flavus</name>
    <dbReference type="NCBI Taxonomy" id="1866326"/>
    <lineage>
        <taxon>Bacteria</taxon>
        <taxon>Pseudomonadati</taxon>
        <taxon>Pseudomonadota</taxon>
        <taxon>Alphaproteobacteria</taxon>
        <taxon>Parvularculales</taxon>
        <taxon>Parvularculaceae</taxon>
        <taxon>Hyphococcus</taxon>
    </lineage>
</organism>
<dbReference type="AlphaFoldDB" id="A0AAE9ZA03"/>
<proteinExistence type="predicted"/>
<dbReference type="InterPro" id="IPR018661">
    <property type="entry name" value="DUF2093"/>
</dbReference>
<sequence length="83" mass="9062">MFSLLSAALNFMNPFDTISSDDEAIIEYDDGDFHVVKPGAFVICAVSGTRIPLKALRYWSVDKQEPYLDAATALQAMKEAGSS</sequence>
<dbReference type="EMBL" id="CP118166">
    <property type="protein sequence ID" value="WDI30234.1"/>
    <property type="molecule type" value="Genomic_DNA"/>
</dbReference>
<protein>
    <submittedName>
        <fullName evidence="1">DUF2093 domain-containing protein</fullName>
    </submittedName>
</protein>
<dbReference type="Pfam" id="PF09866">
    <property type="entry name" value="DUF2093"/>
    <property type="match status" value="1"/>
</dbReference>
<evidence type="ECO:0000313" key="2">
    <source>
        <dbReference type="Proteomes" id="UP001214043"/>
    </source>
</evidence>
<name>A0AAE9ZA03_9PROT</name>
<evidence type="ECO:0000313" key="1">
    <source>
        <dbReference type="EMBL" id="WDI30234.1"/>
    </source>
</evidence>
<accession>A0AAE9ZA03</accession>
<keyword evidence="2" id="KW-1185">Reference proteome</keyword>
<dbReference type="KEGG" id="hfl:PUV54_09700"/>
<dbReference type="Proteomes" id="UP001214043">
    <property type="component" value="Chromosome"/>
</dbReference>